<protein>
    <submittedName>
        <fullName evidence="2">DUF2927 domain-containing protein</fullName>
    </submittedName>
</protein>
<evidence type="ECO:0000313" key="2">
    <source>
        <dbReference type="EMBL" id="MBW4544458.1"/>
    </source>
</evidence>
<organism evidence="2 3">
    <name type="scientific">Symplocastrum torsivum CPER-KK1</name>
    <dbReference type="NCBI Taxonomy" id="450513"/>
    <lineage>
        <taxon>Bacteria</taxon>
        <taxon>Bacillati</taxon>
        <taxon>Cyanobacteriota</taxon>
        <taxon>Cyanophyceae</taxon>
        <taxon>Oscillatoriophycideae</taxon>
        <taxon>Oscillatoriales</taxon>
        <taxon>Microcoleaceae</taxon>
        <taxon>Symplocastrum</taxon>
    </lineage>
</organism>
<feature type="signal peptide" evidence="1">
    <location>
        <begin position="1"/>
        <end position="26"/>
    </location>
</feature>
<comment type="caution">
    <text evidence="2">The sequence shown here is derived from an EMBL/GenBank/DDBJ whole genome shotgun (WGS) entry which is preliminary data.</text>
</comment>
<dbReference type="EMBL" id="JAHHIF010000009">
    <property type="protein sequence ID" value="MBW4544458.1"/>
    <property type="molecule type" value="Genomic_DNA"/>
</dbReference>
<accession>A0A951PIS5</accession>
<keyword evidence="1" id="KW-0732">Signal</keyword>
<name>A0A951PIS5_9CYAN</name>
<proteinExistence type="predicted"/>
<gene>
    <name evidence="2" type="ORF">KME25_08450</name>
</gene>
<sequence length="274" mass="31291">MRKQSFCVLVVQSTLLSLLSSQTLSAYQLPDSGNHKQLDTKNHIQLVNRNYTPAQINYFFEIALGSEFGSSNPTIKKWDRDIKIKVNGSPTAEDLKTLQTVLDEINTLTNSIKLQIDAKNPNLEIYFVPESQFAQYEPNYSPVNYGFFWTDWDNDAIYNSRILISTIGLTQKERSHLIREELTQSLGLMKDSYIYQESIFYQGWTDVTDYSDLDKAVIQMLTLPEIRPGMTKSQVLEVLQKLEAKKEPISNCGTSDADPALDFSVDPFCSIRFQ</sequence>
<dbReference type="Pfam" id="PF11150">
    <property type="entry name" value="DUF2927"/>
    <property type="match status" value="1"/>
</dbReference>
<reference evidence="2" key="1">
    <citation type="submission" date="2021-05" db="EMBL/GenBank/DDBJ databases">
        <authorList>
            <person name="Pietrasiak N."/>
            <person name="Ward R."/>
            <person name="Stajich J.E."/>
            <person name="Kurbessoian T."/>
        </authorList>
    </citation>
    <scope>NUCLEOTIDE SEQUENCE</scope>
    <source>
        <strain evidence="2">CPER-KK1</strain>
    </source>
</reference>
<feature type="chain" id="PRO_5038039850" evidence="1">
    <location>
        <begin position="27"/>
        <end position="274"/>
    </location>
</feature>
<evidence type="ECO:0000313" key="3">
    <source>
        <dbReference type="Proteomes" id="UP000753908"/>
    </source>
</evidence>
<reference evidence="2" key="2">
    <citation type="journal article" date="2022" name="Microbiol. Resour. Announc.">
        <title>Metagenome Sequencing to Explore Phylogenomics of Terrestrial Cyanobacteria.</title>
        <authorList>
            <person name="Ward R.D."/>
            <person name="Stajich J.E."/>
            <person name="Johansen J.R."/>
            <person name="Huntemann M."/>
            <person name="Clum A."/>
            <person name="Foster B."/>
            <person name="Foster B."/>
            <person name="Roux S."/>
            <person name="Palaniappan K."/>
            <person name="Varghese N."/>
            <person name="Mukherjee S."/>
            <person name="Reddy T.B.K."/>
            <person name="Daum C."/>
            <person name="Copeland A."/>
            <person name="Chen I.A."/>
            <person name="Ivanova N.N."/>
            <person name="Kyrpides N.C."/>
            <person name="Shapiro N."/>
            <person name="Eloe-Fadrosh E.A."/>
            <person name="Pietrasiak N."/>
        </authorList>
    </citation>
    <scope>NUCLEOTIDE SEQUENCE</scope>
    <source>
        <strain evidence="2">CPER-KK1</strain>
    </source>
</reference>
<dbReference type="InterPro" id="IPR021323">
    <property type="entry name" value="DUF2927"/>
</dbReference>
<dbReference type="Proteomes" id="UP000753908">
    <property type="component" value="Unassembled WGS sequence"/>
</dbReference>
<dbReference type="AlphaFoldDB" id="A0A951PIS5"/>
<evidence type="ECO:0000256" key="1">
    <source>
        <dbReference type="SAM" id="SignalP"/>
    </source>
</evidence>